<dbReference type="AlphaFoldDB" id="A0A5K1K1B4"/>
<protein>
    <submittedName>
        <fullName evidence="2">Ribonuclease 3 (RNase III))</fullName>
        <ecNumber evidence="2">3.1.26.3</ecNumber>
    </submittedName>
</protein>
<evidence type="ECO:0000313" key="2">
    <source>
        <dbReference type="EMBL" id="VWO99391.1"/>
    </source>
</evidence>
<dbReference type="GO" id="GO:0004525">
    <property type="term" value="F:ribonuclease III activity"/>
    <property type="evidence" value="ECO:0007669"/>
    <property type="project" value="UniProtKB-EC"/>
</dbReference>
<feature type="region of interest" description="Disordered" evidence="1">
    <location>
        <begin position="105"/>
        <end position="129"/>
    </location>
</feature>
<gene>
    <name evidence="2" type="primary">Q56056</name>
</gene>
<reference evidence="2" key="1">
    <citation type="submission" date="2019-10" db="EMBL/GenBank/DDBJ databases">
        <authorList>
            <person name="Nor Muhammad N."/>
        </authorList>
    </citation>
    <scope>NUCLEOTIDE SEQUENCE</scope>
</reference>
<keyword evidence="2" id="KW-0378">Hydrolase</keyword>
<dbReference type="EC" id="3.1.26.3" evidence="2"/>
<evidence type="ECO:0000256" key="1">
    <source>
        <dbReference type="SAM" id="MobiDB-lite"/>
    </source>
</evidence>
<name>A0A5K1K1B4_9APHY</name>
<sequence length="129" mass="13238">MPVVGQPDGDDDLKLPVVGELPVDYDLRLPVVGVPADDYDLKLPVVGEASGSICIIDQANNSGGDDFTEANEGDDEDDWAELALSLPVVGVKICTPSCDGNCPKVEESEALSPSAEIPAASLDGATGSP</sequence>
<dbReference type="EMBL" id="LR727608">
    <property type="protein sequence ID" value="VWO99391.1"/>
    <property type="molecule type" value="Genomic_DNA"/>
</dbReference>
<accession>A0A5K1K1B4</accession>
<organism evidence="2">
    <name type="scientific">Ganoderma boninense</name>
    <dbReference type="NCBI Taxonomy" id="34458"/>
    <lineage>
        <taxon>Eukaryota</taxon>
        <taxon>Fungi</taxon>
        <taxon>Dikarya</taxon>
        <taxon>Basidiomycota</taxon>
        <taxon>Agaricomycotina</taxon>
        <taxon>Agaricomycetes</taxon>
        <taxon>Polyporales</taxon>
        <taxon>Polyporaceae</taxon>
        <taxon>Ganoderma</taxon>
    </lineage>
</organism>
<proteinExistence type="predicted"/>